<comment type="similarity">
    <text evidence="1 2">Belongs to the phD/YefM antitoxin family.</text>
</comment>
<evidence type="ECO:0000313" key="3">
    <source>
        <dbReference type="EMBL" id="RXI25786.1"/>
    </source>
</evidence>
<dbReference type="Gene3D" id="3.40.1620.10">
    <property type="entry name" value="YefM-like domain"/>
    <property type="match status" value="1"/>
</dbReference>
<dbReference type="Proteomes" id="UP000290580">
    <property type="component" value="Unassembled WGS sequence"/>
</dbReference>
<dbReference type="Pfam" id="PF02604">
    <property type="entry name" value="PhdYeFM_antitox"/>
    <property type="match status" value="1"/>
</dbReference>
<keyword evidence="4" id="KW-1185">Reference proteome</keyword>
<comment type="function">
    <text evidence="2">Antitoxin component of a type II toxin-antitoxin (TA) system.</text>
</comment>
<name>A0ABY0EKB8_9BACT</name>
<organism evidence="3 4">
    <name type="scientific">Aliarcobacter skirrowii CCUG 10374</name>
    <dbReference type="NCBI Taxonomy" id="1032239"/>
    <lineage>
        <taxon>Bacteria</taxon>
        <taxon>Pseudomonadati</taxon>
        <taxon>Campylobacterota</taxon>
        <taxon>Epsilonproteobacteria</taxon>
        <taxon>Campylobacterales</taxon>
        <taxon>Arcobacteraceae</taxon>
        <taxon>Aliarcobacter</taxon>
    </lineage>
</organism>
<proteinExistence type="inferred from homology"/>
<evidence type="ECO:0000256" key="2">
    <source>
        <dbReference type="RuleBase" id="RU362080"/>
    </source>
</evidence>
<evidence type="ECO:0000256" key="1">
    <source>
        <dbReference type="ARBA" id="ARBA00009981"/>
    </source>
</evidence>
<evidence type="ECO:0000313" key="4">
    <source>
        <dbReference type="Proteomes" id="UP000290580"/>
    </source>
</evidence>
<gene>
    <name evidence="3" type="ORF">CP959_05655</name>
</gene>
<dbReference type="EMBL" id="NXIC01000003">
    <property type="protein sequence ID" value="RXI25786.1"/>
    <property type="molecule type" value="Genomic_DNA"/>
</dbReference>
<protein>
    <recommendedName>
        <fullName evidence="2">Antitoxin</fullName>
    </recommendedName>
</protein>
<comment type="caution">
    <text evidence="3">The sequence shown here is derived from an EMBL/GenBank/DDBJ whole genome shotgun (WGS) entry which is preliminary data.</text>
</comment>
<reference evidence="3 4" key="1">
    <citation type="submission" date="2017-09" db="EMBL/GenBank/DDBJ databases">
        <title>Genomics of the genus Arcobacter.</title>
        <authorList>
            <person name="Perez-Cataluna A."/>
            <person name="Figueras M.J."/>
            <person name="Salas-Masso N."/>
        </authorList>
    </citation>
    <scope>NUCLEOTIDE SEQUENCE [LARGE SCALE GENOMIC DNA]</scope>
    <source>
        <strain evidence="3 4">LMG 6621</strain>
    </source>
</reference>
<dbReference type="InterPro" id="IPR036165">
    <property type="entry name" value="YefM-like_sf"/>
</dbReference>
<sequence length="102" mass="11752">MTHNLKEYIVVTYSTNELIPSSEFAKKFGTYLAQIKDNTVEKFAILKNNKVEAVIISKDEYENMKEALKQIEAKKIIDSIQIGLDDVKNGKTKKIDKLWDEL</sequence>
<dbReference type="InterPro" id="IPR006442">
    <property type="entry name" value="Antitoxin_Phd/YefM"/>
</dbReference>
<accession>A0ABY0EKB8</accession>
<dbReference type="SUPFAM" id="SSF143120">
    <property type="entry name" value="YefM-like"/>
    <property type="match status" value="1"/>
</dbReference>